<evidence type="ECO:0000313" key="5">
    <source>
        <dbReference type="EMBL" id="NJP95482.1"/>
    </source>
</evidence>
<reference evidence="5 6" key="1">
    <citation type="submission" date="2020-03" db="EMBL/GenBank/DDBJ databases">
        <title>WGS of actinomycetes isolated from Thailand.</title>
        <authorList>
            <person name="Thawai C."/>
        </authorList>
    </citation>
    <scope>NUCLEOTIDE SEQUENCE [LARGE SCALE GENOMIC DNA]</scope>
    <source>
        <strain evidence="5 6">FMUSA5-5</strain>
    </source>
</reference>
<evidence type="ECO:0000256" key="2">
    <source>
        <dbReference type="ARBA" id="ARBA00023125"/>
    </source>
</evidence>
<dbReference type="PANTHER" id="PTHR30146">
    <property type="entry name" value="LACI-RELATED TRANSCRIPTIONAL REPRESSOR"/>
    <property type="match status" value="1"/>
</dbReference>
<evidence type="ECO:0000256" key="1">
    <source>
        <dbReference type="ARBA" id="ARBA00023015"/>
    </source>
</evidence>
<dbReference type="Pfam" id="PF00356">
    <property type="entry name" value="LacI"/>
    <property type="match status" value="1"/>
</dbReference>
<dbReference type="SUPFAM" id="SSF47413">
    <property type="entry name" value="lambda repressor-like DNA-binding domains"/>
    <property type="match status" value="1"/>
</dbReference>
<dbReference type="Gene3D" id="3.40.50.2300">
    <property type="match status" value="2"/>
</dbReference>
<dbReference type="SMART" id="SM00354">
    <property type="entry name" value="HTH_LACI"/>
    <property type="match status" value="1"/>
</dbReference>
<dbReference type="Gene3D" id="1.10.260.40">
    <property type="entry name" value="lambda repressor-like DNA-binding domains"/>
    <property type="match status" value="1"/>
</dbReference>
<evidence type="ECO:0000313" key="6">
    <source>
        <dbReference type="Proteomes" id="UP000696294"/>
    </source>
</evidence>
<organism evidence="5 6">
    <name type="scientific">Nonomuraea composti</name>
    <dbReference type="NCBI Taxonomy" id="2720023"/>
    <lineage>
        <taxon>Bacteria</taxon>
        <taxon>Bacillati</taxon>
        <taxon>Actinomycetota</taxon>
        <taxon>Actinomycetes</taxon>
        <taxon>Streptosporangiales</taxon>
        <taxon>Streptosporangiaceae</taxon>
        <taxon>Nonomuraea</taxon>
    </lineage>
</organism>
<dbReference type="SUPFAM" id="SSF53822">
    <property type="entry name" value="Periplasmic binding protein-like I"/>
    <property type="match status" value="1"/>
</dbReference>
<feature type="domain" description="HTH lacI-type" evidence="4">
    <location>
        <begin position="24"/>
        <end position="78"/>
    </location>
</feature>
<proteinExistence type="predicted"/>
<dbReference type="InterPro" id="IPR046335">
    <property type="entry name" value="LacI/GalR-like_sensor"/>
</dbReference>
<keyword evidence="3" id="KW-0804">Transcription</keyword>
<gene>
    <name evidence="5" type="ORF">HCN51_39630</name>
</gene>
<dbReference type="PANTHER" id="PTHR30146:SF153">
    <property type="entry name" value="LACTOSE OPERON REPRESSOR"/>
    <property type="match status" value="1"/>
</dbReference>
<sequence length="352" mass="38345">MGCQCPHSAPPRRTALAPEPPRRATIHEVARLAGVSHQTVSRYFRHNGGLKPATREKIDAAVKELDYHPNLLARAMRTRRTNRLAVVLPSASYFPLRLLDGAALTVHEMGYQLELIGVEGGIETRSERVREIADSGQIEGILSLAPLTFDATAHNRVPILVTGDYDDRMRGMGQLADGSPVKEIIEYLAGLGHRTFLHVAGPQGYASARNRRLVYEETIEAMRLTSYGVIEGGWSAQYGYDAITSLPADSGVTAVVAANDLLAMGVVRGALSRGWMVPQDLSVFGWDDEEMGRFATPALSTVAVDREKQGRDAMLRLIAAVRGEPMPEVAESTLNQLIIRETTGAARRPAGR</sequence>
<dbReference type="Proteomes" id="UP000696294">
    <property type="component" value="Unassembled WGS sequence"/>
</dbReference>
<comment type="caution">
    <text evidence="5">The sequence shown here is derived from an EMBL/GenBank/DDBJ whole genome shotgun (WGS) entry which is preliminary data.</text>
</comment>
<dbReference type="PROSITE" id="PS50932">
    <property type="entry name" value="HTH_LACI_2"/>
    <property type="match status" value="1"/>
</dbReference>
<protein>
    <submittedName>
        <fullName evidence="5">LacI family transcriptional regulator</fullName>
    </submittedName>
</protein>
<evidence type="ECO:0000259" key="4">
    <source>
        <dbReference type="PROSITE" id="PS50932"/>
    </source>
</evidence>
<keyword evidence="6" id="KW-1185">Reference proteome</keyword>
<dbReference type="EMBL" id="JAATEP010000038">
    <property type="protein sequence ID" value="NJP95482.1"/>
    <property type="molecule type" value="Genomic_DNA"/>
</dbReference>
<evidence type="ECO:0000256" key="3">
    <source>
        <dbReference type="ARBA" id="ARBA00023163"/>
    </source>
</evidence>
<accession>A0ABX1BG70</accession>
<dbReference type="InterPro" id="IPR010982">
    <property type="entry name" value="Lambda_DNA-bd_dom_sf"/>
</dbReference>
<dbReference type="CDD" id="cd01392">
    <property type="entry name" value="HTH_LacI"/>
    <property type="match status" value="1"/>
</dbReference>
<dbReference type="InterPro" id="IPR000843">
    <property type="entry name" value="HTH_LacI"/>
</dbReference>
<name>A0ABX1BG70_9ACTN</name>
<dbReference type="Pfam" id="PF13377">
    <property type="entry name" value="Peripla_BP_3"/>
    <property type="match status" value="1"/>
</dbReference>
<keyword evidence="2" id="KW-0238">DNA-binding</keyword>
<dbReference type="InterPro" id="IPR028082">
    <property type="entry name" value="Peripla_BP_I"/>
</dbReference>
<keyword evidence="1" id="KW-0805">Transcription regulation</keyword>